<protein>
    <submittedName>
        <fullName evidence="1">Uncharacterized protein</fullName>
    </submittedName>
</protein>
<dbReference type="Proteomes" id="UP000192132">
    <property type="component" value="Unassembled WGS sequence"/>
</dbReference>
<dbReference type="EMBL" id="MLCN01000043">
    <property type="protein sequence ID" value="ONG37850.1"/>
    <property type="molecule type" value="Genomic_DNA"/>
</dbReference>
<reference evidence="1 2" key="1">
    <citation type="submission" date="2016-10" db="EMBL/GenBank/DDBJ databases">
        <title>Draft Genome sequence of Alkanindiges sp. strain H1.</title>
        <authorList>
            <person name="Subhash Y."/>
            <person name="Lee S."/>
        </authorList>
    </citation>
    <scope>NUCLEOTIDE SEQUENCE [LARGE SCALE GENOMIC DNA]</scope>
    <source>
        <strain evidence="1 2">H1</strain>
    </source>
</reference>
<organism evidence="1 2">
    <name type="scientific">Alkanindiges hydrocarboniclasticus</name>
    <dbReference type="NCBI Taxonomy" id="1907941"/>
    <lineage>
        <taxon>Bacteria</taxon>
        <taxon>Pseudomonadati</taxon>
        <taxon>Pseudomonadota</taxon>
        <taxon>Gammaproteobacteria</taxon>
        <taxon>Moraxellales</taxon>
        <taxon>Moraxellaceae</taxon>
        <taxon>Alkanindiges</taxon>
    </lineage>
</organism>
<evidence type="ECO:0000313" key="1">
    <source>
        <dbReference type="EMBL" id="ONG37850.1"/>
    </source>
</evidence>
<proteinExistence type="predicted"/>
<evidence type="ECO:0000313" key="2">
    <source>
        <dbReference type="Proteomes" id="UP000192132"/>
    </source>
</evidence>
<accession>A0A1S8CRJ4</accession>
<dbReference type="STRING" id="1907941.BKE30_13660"/>
<dbReference type="RefSeq" id="WP_076879157.1">
    <property type="nucleotide sequence ID" value="NZ_MLCN01000043.1"/>
</dbReference>
<name>A0A1S8CRJ4_9GAMM</name>
<gene>
    <name evidence="1" type="ORF">BKE30_13660</name>
</gene>
<sequence>MPKLNNIANIKTFGKISQNSLKLSEDDTLYVINKQRATLMKYKNASYKEITDLIAKNFGYQEEVMVKLGNATDSIYLSPIGWMTTPFWFNAPIEGGARNAKRMGTKYNTTNKLQSYLIELMDKCRGTNSYAKLVEQAISETFRINEAKLEADRDTSPLPNTDEGNFAKTINQRTIFIRLLDVNGSILGTCNVNETFSGKILNSFFSENIVELKGTYAMACSLPNGRVVYHFPKINHDMLYHEESKVKTFTVLSPPWLHEWLDHNIYRSKISLMEQAIISFTDYRVSDKVIRFSNLVMFD</sequence>
<dbReference type="AlphaFoldDB" id="A0A1S8CRJ4"/>
<keyword evidence="2" id="KW-1185">Reference proteome</keyword>
<comment type="caution">
    <text evidence="1">The sequence shown here is derived from an EMBL/GenBank/DDBJ whole genome shotgun (WGS) entry which is preliminary data.</text>
</comment>